<name>A0AAE8B1L3_9CAUD</name>
<gene>
    <name evidence="1" type="ORF">bas13_0057</name>
</gene>
<reference evidence="2" key="1">
    <citation type="journal article" date="2021" name="PLoS Biol.">
        <title>Systematic exploration of Escherichia coli phage-host interactions with the BASEL phage collection.</title>
        <authorList>
            <person name="Maffei E."/>
            <person name="Shaidullina A."/>
            <person name="Burkolter M."/>
            <person name="Heyer Y."/>
            <person name="Estermann F."/>
            <person name="Druelle V."/>
            <person name="Sauer P."/>
            <person name="Willi L."/>
            <person name="Michaelis S."/>
            <person name="Hilbi H."/>
            <person name="Thaler D.S."/>
            <person name="Harms A."/>
        </authorList>
    </citation>
    <scope>NUCLEOTIDE SEQUENCE [LARGE SCALE GENOMIC DNA]</scope>
    <source>
        <strain evidence="2">Bas13</strain>
    </source>
</reference>
<accession>A0AAE8B1L3</accession>
<dbReference type="Proteomes" id="UP000828604">
    <property type="component" value="Segment"/>
</dbReference>
<sequence length="81" mass="9442">MSMSKIKHDALKGILMRLNPGEAFQLNPETFGFNGDYRTTFEFVRYVKKEFGFEVIHAGLINGIQTFIFKPNEIRCFTMMK</sequence>
<protein>
    <submittedName>
        <fullName evidence="1">Uncharacterized protein</fullName>
    </submittedName>
</protein>
<dbReference type="EMBL" id="MZ501092">
    <property type="protein sequence ID" value="QXV82494.1"/>
    <property type="molecule type" value="Genomic_DNA"/>
</dbReference>
<proteinExistence type="predicted"/>
<evidence type="ECO:0000313" key="1">
    <source>
        <dbReference type="EMBL" id="QXV82494.1"/>
    </source>
</evidence>
<evidence type="ECO:0000313" key="2">
    <source>
        <dbReference type="Proteomes" id="UP000828604"/>
    </source>
</evidence>
<keyword evidence="2" id="KW-1185">Reference proteome</keyword>
<organism evidence="1 2">
    <name type="scientific">Escherichia phage LeonhardEuler</name>
    <dbReference type="NCBI Taxonomy" id="2851977"/>
    <lineage>
        <taxon>Viruses</taxon>
        <taxon>Duplodnaviria</taxon>
        <taxon>Heunggongvirae</taxon>
        <taxon>Uroviricota</taxon>
        <taxon>Caudoviricetes</taxon>
        <taxon>Drexlerviridae</taxon>
        <taxon>Tunavirinae</taxon>
        <taxon>Tunavirus</taxon>
        <taxon>Tunavirus leonhardeuler</taxon>
    </lineage>
</organism>